<keyword evidence="3 8" id="KW-0812">Transmembrane</keyword>
<dbReference type="EMBL" id="JALJOV010000260">
    <property type="protein sequence ID" value="KAK9865323.1"/>
    <property type="molecule type" value="Genomic_DNA"/>
</dbReference>
<evidence type="ECO:0000313" key="10">
    <source>
        <dbReference type="EMBL" id="KAK9865323.1"/>
    </source>
</evidence>
<evidence type="ECO:0000256" key="1">
    <source>
        <dbReference type="ARBA" id="ARBA00004141"/>
    </source>
</evidence>
<evidence type="ECO:0000256" key="3">
    <source>
        <dbReference type="ARBA" id="ARBA00022692"/>
    </source>
</evidence>
<evidence type="ECO:0000313" key="11">
    <source>
        <dbReference type="Proteomes" id="UP001485043"/>
    </source>
</evidence>
<keyword evidence="2" id="KW-0813">Transport</keyword>
<accession>A0AAW1T8U6</accession>
<dbReference type="GO" id="GO:0016887">
    <property type="term" value="F:ATP hydrolysis activity"/>
    <property type="evidence" value="ECO:0007669"/>
    <property type="project" value="InterPro"/>
</dbReference>
<evidence type="ECO:0000256" key="7">
    <source>
        <dbReference type="ARBA" id="ARBA00023136"/>
    </source>
</evidence>
<protein>
    <recommendedName>
        <fullName evidence="9">ABC transporter domain-containing protein</fullName>
    </recommendedName>
</protein>
<dbReference type="InterPro" id="IPR003593">
    <property type="entry name" value="AAA+_ATPase"/>
</dbReference>
<dbReference type="AlphaFoldDB" id="A0AAW1T8U6"/>
<dbReference type="Pfam" id="PF01061">
    <property type="entry name" value="ABC2_membrane"/>
    <property type="match status" value="1"/>
</dbReference>
<dbReference type="GO" id="GO:0016020">
    <property type="term" value="C:membrane"/>
    <property type="evidence" value="ECO:0007669"/>
    <property type="project" value="UniProtKB-SubCell"/>
</dbReference>
<dbReference type="PROSITE" id="PS50893">
    <property type="entry name" value="ABC_TRANSPORTER_2"/>
    <property type="match status" value="1"/>
</dbReference>
<reference evidence="10 11" key="1">
    <citation type="journal article" date="2024" name="Nat. Commun.">
        <title>Phylogenomics reveals the evolutionary origins of lichenization in chlorophyte algae.</title>
        <authorList>
            <person name="Puginier C."/>
            <person name="Libourel C."/>
            <person name="Otte J."/>
            <person name="Skaloud P."/>
            <person name="Haon M."/>
            <person name="Grisel S."/>
            <person name="Petersen M."/>
            <person name="Berrin J.G."/>
            <person name="Delaux P.M."/>
            <person name="Dal Grande F."/>
            <person name="Keller J."/>
        </authorList>
    </citation>
    <scope>NUCLEOTIDE SEQUENCE [LARGE SCALE GENOMIC DNA]</scope>
    <source>
        <strain evidence="10 11">SAG 2523</strain>
    </source>
</reference>
<feature type="transmembrane region" description="Helical" evidence="8">
    <location>
        <begin position="389"/>
        <end position="406"/>
    </location>
</feature>
<organism evidence="10 11">
    <name type="scientific">Apatococcus fuscideae</name>
    <dbReference type="NCBI Taxonomy" id="2026836"/>
    <lineage>
        <taxon>Eukaryota</taxon>
        <taxon>Viridiplantae</taxon>
        <taxon>Chlorophyta</taxon>
        <taxon>core chlorophytes</taxon>
        <taxon>Trebouxiophyceae</taxon>
        <taxon>Chlorellales</taxon>
        <taxon>Chlorellaceae</taxon>
        <taxon>Apatococcus</taxon>
    </lineage>
</organism>
<dbReference type="CDD" id="cd03213">
    <property type="entry name" value="ABCG_EPDR"/>
    <property type="match status" value="1"/>
</dbReference>
<dbReference type="SUPFAM" id="SSF52540">
    <property type="entry name" value="P-loop containing nucleoside triphosphate hydrolases"/>
    <property type="match status" value="1"/>
</dbReference>
<comment type="caution">
    <text evidence="10">The sequence shown here is derived from an EMBL/GenBank/DDBJ whole genome shotgun (WGS) entry which is preliminary data.</text>
</comment>
<dbReference type="GO" id="GO:0140359">
    <property type="term" value="F:ABC-type transporter activity"/>
    <property type="evidence" value="ECO:0007669"/>
    <property type="project" value="InterPro"/>
</dbReference>
<evidence type="ECO:0000256" key="5">
    <source>
        <dbReference type="ARBA" id="ARBA00022840"/>
    </source>
</evidence>
<dbReference type="InterPro" id="IPR050352">
    <property type="entry name" value="ABCG_transporters"/>
</dbReference>
<name>A0AAW1T8U6_9CHLO</name>
<dbReference type="InterPro" id="IPR013525">
    <property type="entry name" value="ABC2_TM"/>
</dbReference>
<keyword evidence="6 8" id="KW-1133">Transmembrane helix</keyword>
<evidence type="ECO:0000256" key="2">
    <source>
        <dbReference type="ARBA" id="ARBA00022448"/>
    </source>
</evidence>
<feature type="transmembrane region" description="Helical" evidence="8">
    <location>
        <begin position="494"/>
        <end position="515"/>
    </location>
</feature>
<feature type="transmembrane region" description="Helical" evidence="8">
    <location>
        <begin position="597"/>
        <end position="616"/>
    </location>
</feature>
<dbReference type="SMART" id="SM00382">
    <property type="entry name" value="AAA"/>
    <property type="match status" value="1"/>
</dbReference>
<feature type="transmembrane region" description="Helical" evidence="8">
    <location>
        <begin position="527"/>
        <end position="544"/>
    </location>
</feature>
<dbReference type="Proteomes" id="UP001485043">
    <property type="component" value="Unassembled WGS sequence"/>
</dbReference>
<dbReference type="Pfam" id="PF00005">
    <property type="entry name" value="ABC_tran"/>
    <property type="match status" value="1"/>
</dbReference>
<proteinExistence type="predicted"/>
<keyword evidence="5" id="KW-0067">ATP-binding</keyword>
<dbReference type="PANTHER" id="PTHR48041">
    <property type="entry name" value="ABC TRANSPORTER G FAMILY MEMBER 28"/>
    <property type="match status" value="1"/>
</dbReference>
<evidence type="ECO:0000256" key="6">
    <source>
        <dbReference type="ARBA" id="ARBA00022989"/>
    </source>
</evidence>
<comment type="subcellular location">
    <subcellularLocation>
        <location evidence="1">Membrane</location>
        <topology evidence="1">Multi-pass membrane protein</topology>
    </subcellularLocation>
</comment>
<dbReference type="InterPro" id="IPR003439">
    <property type="entry name" value="ABC_transporter-like_ATP-bd"/>
</dbReference>
<dbReference type="InterPro" id="IPR027417">
    <property type="entry name" value="P-loop_NTPase"/>
</dbReference>
<evidence type="ECO:0000259" key="9">
    <source>
        <dbReference type="PROSITE" id="PS50893"/>
    </source>
</evidence>
<dbReference type="Gene3D" id="3.40.50.300">
    <property type="entry name" value="P-loop containing nucleotide triphosphate hydrolases"/>
    <property type="match status" value="1"/>
</dbReference>
<feature type="domain" description="ABC transporter" evidence="9">
    <location>
        <begin position="41"/>
        <end position="287"/>
    </location>
</feature>
<keyword evidence="4" id="KW-0547">Nucleotide-binding</keyword>
<dbReference type="GO" id="GO:0005524">
    <property type="term" value="F:ATP binding"/>
    <property type="evidence" value="ECO:0007669"/>
    <property type="project" value="UniProtKB-KW"/>
</dbReference>
<evidence type="ECO:0000256" key="8">
    <source>
        <dbReference type="SAM" id="Phobius"/>
    </source>
</evidence>
<dbReference type="PANTHER" id="PTHR48041:SF91">
    <property type="entry name" value="ABC TRANSPORTER G FAMILY MEMBER 28"/>
    <property type="match status" value="1"/>
</dbReference>
<feature type="transmembrane region" description="Helical" evidence="8">
    <location>
        <begin position="418"/>
        <end position="442"/>
    </location>
</feature>
<keyword evidence="7 8" id="KW-0472">Membrane</keyword>
<keyword evidence="11" id="KW-1185">Reference proteome</keyword>
<evidence type="ECO:0000256" key="4">
    <source>
        <dbReference type="ARBA" id="ARBA00022741"/>
    </source>
</evidence>
<gene>
    <name evidence="10" type="ORF">WJX84_007950</name>
</gene>
<sequence length="626" mass="69146">MDASTASLSSVKVNVAALATDDPDGLDVEAQVKGAAHGMTVVFKEVGYLVKNSANKKEQLTLLSNVTSVLFPAEMAALMGPSGSGKTTLLDILAGRKSVGQIKGTMLFNGSKPTSNFLSRHTGYVEQFDTLIGNMTVREMLLYTAEMKTIRTMPMASKVAKVIQVLEQLSLTRCQDVIIGTPLTRGISGGQAKRTNIGLALVSDPRVLFLDEPTSGLDSFTANEVMKVVKGLVQNGITICATIHSPTPSTFRLFDRMMMLLRGQMVYNGPNGPTAVNFFQDTNPDVPRYGSPGVADNMSEWIVDLATQADRDARGPEFAAKYAASSLCADTARHVDFASTNGVSTSQRTIDAISTTRGTTVGMPWAIRTLMKYRWRRDFTDGAYLGPRLADKALMGFIIFGLYWHAAKNPRNDTAENIASVLFIATVLPGFTAAAYMPSIVLERPLFLRERSDGLYHTLTYITAKVAEEMVIAFLGSLIFSNWIWWSTEFRGSYALFLLVHYACTCTGIVLAYFIAALSPNLDVANAALPTYVVTLLFFVGLLIRGSQQPGYWHWYSYINFLKYSWDAHMLNQFKGQNVMFSGQEVLSYFSIHGDKWAFFGYQTIFFAVFFILAWLSMRLVRWSSR</sequence>